<sequence>MDIDYEAAMVVRAELRAQIAADLAEKRAKAHAPAAPQVTPQVIHFQPHAAKPAPAAGRPVLMAVAAKNGLVAVHFGHAKEFLVYEASASGARLVGHRKAESYCAGDENCGDADLVLARTIQALKDCEVVLCSRIGYEPWGELEAAGIQPNGEHAMQPIEEAVIAVWNEMLVAGRLTAGSTAAKRA</sequence>
<dbReference type="InterPro" id="IPR034165">
    <property type="entry name" value="NifB_C"/>
</dbReference>
<dbReference type="Gene3D" id="3.30.420.130">
    <property type="entry name" value="Dinitrogenase iron-molybdenum cofactor biosynthesis domain"/>
    <property type="match status" value="1"/>
</dbReference>
<gene>
    <name evidence="3" type="primary">nifB</name>
    <name evidence="3" type="ORF">AW09_003244</name>
</gene>
<dbReference type="AlphaFoldDB" id="A0A080LT92"/>
<feature type="domain" description="Dinitrogenase iron-molybdenum cofactor biosynthesis" evidence="2">
    <location>
        <begin position="69"/>
        <end position="165"/>
    </location>
</feature>
<comment type="caution">
    <text evidence="3">The sequence shown here is derived from an EMBL/GenBank/DDBJ whole genome shotgun (WGS) entry which is preliminary data.</text>
</comment>
<dbReference type="PANTHER" id="PTHR33937:SF1">
    <property type="entry name" value="IRON-MOLIBDENUM COFACTOR PROCESSING PROTEIN"/>
    <property type="match status" value="1"/>
</dbReference>
<protein>
    <submittedName>
        <fullName evidence="3">FeMo cofactor biosynthesis protein NifB</fullName>
    </submittedName>
</protein>
<dbReference type="Pfam" id="PF02579">
    <property type="entry name" value="Nitro_FeMo-Co"/>
    <property type="match status" value="1"/>
</dbReference>
<reference evidence="3 4" key="1">
    <citation type="submission" date="2014-02" db="EMBL/GenBank/DDBJ databases">
        <title>Expanding our view of genomic diversity in Candidatus Accumulibacter clades.</title>
        <authorList>
            <person name="Skennerton C.T."/>
            <person name="Barr J.J."/>
            <person name="Slater F.R."/>
            <person name="Bond P.L."/>
            <person name="Tyson G.W."/>
        </authorList>
    </citation>
    <scope>NUCLEOTIDE SEQUENCE [LARGE SCALE GENOMIC DNA]</scope>
    <source>
        <strain evidence="4">BA-91</strain>
    </source>
</reference>
<organism evidence="3 4">
    <name type="scientific">Candidatus Accumulibacter phosphatis</name>
    <dbReference type="NCBI Taxonomy" id="327160"/>
    <lineage>
        <taxon>Bacteria</taxon>
        <taxon>Pseudomonadati</taxon>
        <taxon>Pseudomonadota</taxon>
        <taxon>Betaproteobacteria</taxon>
        <taxon>Candidatus Accumulibacter</taxon>
    </lineage>
</organism>
<evidence type="ECO:0000313" key="4">
    <source>
        <dbReference type="Proteomes" id="UP000020077"/>
    </source>
</evidence>
<proteinExistence type="predicted"/>
<dbReference type="CDD" id="cd00852">
    <property type="entry name" value="NifB"/>
    <property type="match status" value="1"/>
</dbReference>
<dbReference type="InterPro" id="IPR051840">
    <property type="entry name" value="NifX/NifY_domain"/>
</dbReference>
<dbReference type="InterPro" id="IPR003731">
    <property type="entry name" value="Di-Nase_FeMo-co_biosynth"/>
</dbReference>
<evidence type="ECO:0000313" key="3">
    <source>
        <dbReference type="EMBL" id="KFB71618.1"/>
    </source>
</evidence>
<dbReference type="PANTHER" id="PTHR33937">
    <property type="entry name" value="IRON-MOLYBDENUM PROTEIN-RELATED-RELATED"/>
    <property type="match status" value="1"/>
</dbReference>
<dbReference type="Proteomes" id="UP000020077">
    <property type="component" value="Unassembled WGS sequence"/>
</dbReference>
<evidence type="ECO:0000256" key="1">
    <source>
        <dbReference type="ARBA" id="ARBA00023231"/>
    </source>
</evidence>
<name>A0A080LT92_9PROT</name>
<dbReference type="EMBL" id="JDVG02000517">
    <property type="protein sequence ID" value="KFB71618.1"/>
    <property type="molecule type" value="Genomic_DNA"/>
</dbReference>
<dbReference type="SUPFAM" id="SSF53146">
    <property type="entry name" value="Nitrogenase accessory factor-like"/>
    <property type="match status" value="1"/>
</dbReference>
<accession>A0A080LT92</accession>
<evidence type="ECO:0000259" key="2">
    <source>
        <dbReference type="Pfam" id="PF02579"/>
    </source>
</evidence>
<keyword evidence="1" id="KW-0535">Nitrogen fixation</keyword>
<dbReference type="InterPro" id="IPR036105">
    <property type="entry name" value="DiNase_FeMo-co_biosyn_sf"/>
</dbReference>